<keyword evidence="2 5" id="KW-0285">Flavoprotein</keyword>
<sequence>MTAMTELLHNDTIDVLLNRRSIRAFRPEPLTPEMTATIESAAQHAASSQYLNDWSAIRVVDQRLKDDLAAIGKQPYIAQAPALYVFVLDEYRNMVIAREQGDAVDSDAFTLKTSYRFSQAQNDAVLALHAMETAAEALGLGCVILGSILNDVPRLIELFHLPKYTYPVLGLAIGKPAQEPAVKPRMSGALQFFDDRYNDDPAFIMRNIAEFNEEVHQYYDLRDPNTPLPTYDAQIAKKAVAGEVLGRGLEHAAKQGFELDR</sequence>
<proteinExistence type="inferred from homology"/>
<feature type="domain" description="Nitroreductase" evidence="6">
    <location>
        <begin position="17"/>
        <end position="175"/>
    </location>
</feature>
<dbReference type="Proteomes" id="UP000217986">
    <property type="component" value="Unassembled WGS sequence"/>
</dbReference>
<evidence type="ECO:0000313" key="8">
    <source>
        <dbReference type="Proteomes" id="UP000217986"/>
    </source>
</evidence>
<reference evidence="7 8" key="1">
    <citation type="journal article" date="2017" name="ISME J.">
        <title>Unveiling bifidobacterial biogeography across the mammalian branch of the tree of life.</title>
        <authorList>
            <person name="Milani C."/>
            <person name="Mangifesta M."/>
            <person name="Mancabelli L."/>
            <person name="Lugli G.A."/>
            <person name="James K."/>
            <person name="Duranti S."/>
            <person name="Turroni F."/>
            <person name="Ferrario C."/>
            <person name="Ossiprandi M.C."/>
            <person name="van Sinderen D."/>
            <person name="Ventura M."/>
        </authorList>
    </citation>
    <scope>NUCLEOTIDE SEQUENCE [LARGE SCALE GENOMIC DNA]</scope>
    <source>
        <strain evidence="7 8">70</strain>
    </source>
</reference>
<protein>
    <submittedName>
        <fullName evidence="7">NADPH-flavin oxidoreductase</fullName>
    </submittedName>
</protein>
<evidence type="ECO:0000256" key="2">
    <source>
        <dbReference type="ARBA" id="ARBA00022630"/>
    </source>
</evidence>
<evidence type="ECO:0000256" key="5">
    <source>
        <dbReference type="PIRNR" id="PIRNR005426"/>
    </source>
</evidence>
<accession>A0A2A2EK84</accession>
<evidence type="ECO:0000256" key="1">
    <source>
        <dbReference type="ARBA" id="ARBA00008366"/>
    </source>
</evidence>
<gene>
    <name evidence="7" type="ORF">B1400_0718</name>
</gene>
<keyword evidence="5" id="KW-0521">NADP</keyword>
<dbReference type="GO" id="GO:0016491">
    <property type="term" value="F:oxidoreductase activity"/>
    <property type="evidence" value="ECO:0007669"/>
    <property type="project" value="UniProtKB-UniRule"/>
</dbReference>
<dbReference type="PANTHER" id="PTHR43425:SF3">
    <property type="entry name" value="NADPH-DEPENDENT OXIDOREDUCTASE"/>
    <property type="match status" value="1"/>
</dbReference>
<dbReference type="Gene3D" id="3.40.109.10">
    <property type="entry name" value="NADH Oxidase"/>
    <property type="match status" value="1"/>
</dbReference>
<evidence type="ECO:0000313" key="7">
    <source>
        <dbReference type="EMBL" id="PAU69634.1"/>
    </source>
</evidence>
<dbReference type="Pfam" id="PF00881">
    <property type="entry name" value="Nitroreductase"/>
    <property type="match status" value="1"/>
</dbReference>
<dbReference type="EMBL" id="MVOG01000009">
    <property type="protein sequence ID" value="PAU69634.1"/>
    <property type="molecule type" value="Genomic_DNA"/>
</dbReference>
<organism evidence="7 8">
    <name type="scientific">Bifidobacterium italicum</name>
    <dbReference type="NCBI Taxonomy" id="1960968"/>
    <lineage>
        <taxon>Bacteria</taxon>
        <taxon>Bacillati</taxon>
        <taxon>Actinomycetota</taxon>
        <taxon>Actinomycetes</taxon>
        <taxon>Bifidobacteriales</taxon>
        <taxon>Bifidobacteriaceae</taxon>
        <taxon>Bifidobacterium</taxon>
    </lineage>
</organism>
<dbReference type="InterPro" id="IPR016446">
    <property type="entry name" value="Flavin_OxRdtase_Frp"/>
</dbReference>
<comment type="similarity">
    <text evidence="1 5">Belongs to the flavin oxidoreductase frp family.</text>
</comment>
<keyword evidence="3 5" id="KW-0288">FMN</keyword>
<dbReference type="AlphaFoldDB" id="A0A2A2EK84"/>
<keyword evidence="4 5" id="KW-0560">Oxidoreductase</keyword>
<comment type="caution">
    <text evidence="7">The sequence shown here is derived from an EMBL/GenBank/DDBJ whole genome shotgun (WGS) entry which is preliminary data.</text>
</comment>
<keyword evidence="8" id="KW-1185">Reference proteome</keyword>
<dbReference type="InterPro" id="IPR029479">
    <property type="entry name" value="Nitroreductase"/>
</dbReference>
<name>A0A2A2EK84_9BIFI</name>
<dbReference type="InterPro" id="IPR000415">
    <property type="entry name" value="Nitroreductase-like"/>
</dbReference>
<evidence type="ECO:0000256" key="4">
    <source>
        <dbReference type="ARBA" id="ARBA00023002"/>
    </source>
</evidence>
<dbReference type="PANTHER" id="PTHR43425">
    <property type="entry name" value="OXYGEN-INSENSITIVE NADPH NITROREDUCTASE"/>
    <property type="match status" value="1"/>
</dbReference>
<dbReference type="SUPFAM" id="SSF55469">
    <property type="entry name" value="FMN-dependent nitroreductase-like"/>
    <property type="match status" value="1"/>
</dbReference>
<dbReference type="PIRSF" id="PIRSF005426">
    <property type="entry name" value="Frp"/>
    <property type="match status" value="1"/>
</dbReference>
<evidence type="ECO:0000256" key="3">
    <source>
        <dbReference type="ARBA" id="ARBA00022643"/>
    </source>
</evidence>
<evidence type="ECO:0000259" key="6">
    <source>
        <dbReference type="Pfam" id="PF00881"/>
    </source>
</evidence>